<proteinExistence type="inferred from homology"/>
<dbReference type="GO" id="GO:0071973">
    <property type="term" value="P:bacterial-type flagellum-dependent cell motility"/>
    <property type="evidence" value="ECO:0007669"/>
    <property type="project" value="TreeGrafter"/>
</dbReference>
<accession>A5D0G3</accession>
<dbReference type="Proteomes" id="UP000006556">
    <property type="component" value="Chromosome"/>
</dbReference>
<comment type="subcellular location">
    <subcellularLocation>
        <location evidence="1 6">Cytoplasm</location>
        <location evidence="1 6">Cytosol</location>
    </subcellularLocation>
</comment>
<dbReference type="AlphaFoldDB" id="A5D0G3"/>
<dbReference type="GO" id="GO:0044780">
    <property type="term" value="P:bacterial-type flagellum assembly"/>
    <property type="evidence" value="ECO:0007669"/>
    <property type="project" value="InterPro"/>
</dbReference>
<dbReference type="CDD" id="cd16098">
    <property type="entry name" value="FliS"/>
    <property type="match status" value="1"/>
</dbReference>
<dbReference type="KEGG" id="pth:PTH_2095"/>
<evidence type="ECO:0000256" key="3">
    <source>
        <dbReference type="ARBA" id="ARBA00022490"/>
    </source>
</evidence>
<gene>
    <name evidence="7" type="primary">FliS</name>
    <name evidence="7" type="ordered locus">PTH_2095</name>
</gene>
<dbReference type="PIRSF" id="PIRSF039090">
    <property type="entry name" value="Flis"/>
    <property type="match status" value="1"/>
</dbReference>
<dbReference type="HOGENOM" id="CLU_080373_3_2_9"/>
<evidence type="ECO:0000313" key="8">
    <source>
        <dbReference type="Proteomes" id="UP000006556"/>
    </source>
</evidence>
<keyword evidence="7" id="KW-0282">Flagellum</keyword>
<dbReference type="PANTHER" id="PTHR34773">
    <property type="entry name" value="FLAGELLAR SECRETION CHAPERONE FLIS"/>
    <property type="match status" value="1"/>
</dbReference>
<reference evidence="8" key="1">
    <citation type="journal article" date="2008" name="Genome Res.">
        <title>The genome of Pelotomaculum thermopropionicum reveals niche-associated evolution in anaerobic microbiota.</title>
        <authorList>
            <person name="Kosaka T."/>
            <person name="Kato S."/>
            <person name="Shimoyama T."/>
            <person name="Ishii S."/>
            <person name="Abe T."/>
            <person name="Watanabe K."/>
        </authorList>
    </citation>
    <scope>NUCLEOTIDE SEQUENCE [LARGE SCALE GENOMIC DNA]</scope>
    <source>
        <strain evidence="8">DSM 13744 / JCM 10971 / SI</strain>
    </source>
</reference>
<evidence type="ECO:0000256" key="4">
    <source>
        <dbReference type="ARBA" id="ARBA00022795"/>
    </source>
</evidence>
<dbReference type="SUPFAM" id="SSF101116">
    <property type="entry name" value="Flagellar export chaperone FliS"/>
    <property type="match status" value="1"/>
</dbReference>
<protein>
    <recommendedName>
        <fullName evidence="6">Flagellar secretion chaperone FliS</fullName>
    </recommendedName>
</protein>
<dbReference type="GO" id="GO:0005829">
    <property type="term" value="C:cytosol"/>
    <property type="evidence" value="ECO:0007669"/>
    <property type="project" value="UniProtKB-SubCell"/>
</dbReference>
<dbReference type="NCBIfam" id="TIGR00208">
    <property type="entry name" value="fliS"/>
    <property type="match status" value="1"/>
</dbReference>
<comment type="similarity">
    <text evidence="2 6">Belongs to the FliS family.</text>
</comment>
<keyword evidence="5" id="KW-0143">Chaperone</keyword>
<evidence type="ECO:0000256" key="1">
    <source>
        <dbReference type="ARBA" id="ARBA00004514"/>
    </source>
</evidence>
<dbReference type="InterPro" id="IPR003713">
    <property type="entry name" value="FliS"/>
</dbReference>
<keyword evidence="4 6" id="KW-1005">Bacterial flagellum biogenesis</keyword>
<evidence type="ECO:0000256" key="6">
    <source>
        <dbReference type="PIRNR" id="PIRNR039090"/>
    </source>
</evidence>
<dbReference type="Gene3D" id="1.20.120.340">
    <property type="entry name" value="Flagellar protein FliS"/>
    <property type="match status" value="1"/>
</dbReference>
<dbReference type="InterPro" id="IPR036584">
    <property type="entry name" value="FliS_sf"/>
</dbReference>
<dbReference type="Pfam" id="PF02561">
    <property type="entry name" value="FliS"/>
    <property type="match status" value="1"/>
</dbReference>
<dbReference type="EMBL" id="AP009389">
    <property type="protein sequence ID" value="BAF60276.1"/>
    <property type="molecule type" value="Genomic_DNA"/>
</dbReference>
<dbReference type="PANTHER" id="PTHR34773:SF1">
    <property type="entry name" value="FLAGELLAR SECRETION CHAPERONE FLIS"/>
    <property type="match status" value="1"/>
</dbReference>
<keyword evidence="8" id="KW-1185">Reference proteome</keyword>
<sequence length="129" mass="14356">MKDSLYSQYSLNAVMTASPGELTLMLFNGAVRFIRQGLNFAEEKNIEGAHNAIIRAQEIIQHLNGTLNMDYEVSKNLAMLYDYIVRRLTEANIKKDGQILKEALDLVEDLRNTWAEALKLAGPASAAGL</sequence>
<keyword evidence="7" id="KW-0969">Cilium</keyword>
<dbReference type="STRING" id="370438.PTH_2095"/>
<evidence type="ECO:0000256" key="2">
    <source>
        <dbReference type="ARBA" id="ARBA00008787"/>
    </source>
</evidence>
<evidence type="ECO:0000256" key="5">
    <source>
        <dbReference type="ARBA" id="ARBA00023186"/>
    </source>
</evidence>
<evidence type="ECO:0000313" key="7">
    <source>
        <dbReference type="EMBL" id="BAF60276.1"/>
    </source>
</evidence>
<keyword evidence="3 6" id="KW-0963">Cytoplasm</keyword>
<organism evidence="7 8">
    <name type="scientific">Pelotomaculum thermopropionicum (strain DSM 13744 / JCM 10971 / SI)</name>
    <dbReference type="NCBI Taxonomy" id="370438"/>
    <lineage>
        <taxon>Bacteria</taxon>
        <taxon>Bacillati</taxon>
        <taxon>Bacillota</taxon>
        <taxon>Clostridia</taxon>
        <taxon>Eubacteriales</taxon>
        <taxon>Desulfotomaculaceae</taxon>
        <taxon>Pelotomaculum</taxon>
    </lineage>
</organism>
<name>A5D0G3_PELTS</name>
<dbReference type="eggNOG" id="COG1516">
    <property type="taxonomic scope" value="Bacteria"/>
</dbReference>
<keyword evidence="7" id="KW-0966">Cell projection</keyword>